<name>E0DHG0_9CORY</name>
<organism evidence="2 3">
    <name type="scientific">Corynebacterium matruchotii ATCC 14266</name>
    <dbReference type="NCBI Taxonomy" id="553207"/>
    <lineage>
        <taxon>Bacteria</taxon>
        <taxon>Bacillati</taxon>
        <taxon>Actinomycetota</taxon>
        <taxon>Actinomycetes</taxon>
        <taxon>Mycobacteriales</taxon>
        <taxon>Corynebacteriaceae</taxon>
        <taxon>Corynebacterium</taxon>
    </lineage>
</organism>
<dbReference type="Proteomes" id="UP000004218">
    <property type="component" value="Unassembled WGS sequence"/>
</dbReference>
<accession>E0DHG0</accession>
<evidence type="ECO:0000313" key="3">
    <source>
        <dbReference type="Proteomes" id="UP000004218"/>
    </source>
</evidence>
<dbReference type="EMBL" id="ACSH02000006">
    <property type="protein sequence ID" value="EFM48353.1"/>
    <property type="molecule type" value="Genomic_DNA"/>
</dbReference>
<comment type="caution">
    <text evidence="2">The sequence shown here is derived from an EMBL/GenBank/DDBJ whole genome shotgun (WGS) entry which is preliminary data.</text>
</comment>
<evidence type="ECO:0000313" key="2">
    <source>
        <dbReference type="EMBL" id="EFM48353.1"/>
    </source>
</evidence>
<keyword evidence="3" id="KW-1185">Reference proteome</keyword>
<sequence length="53" mass="5778">MDNHGFFPPALAVDNARISTQHGPSSRLPAVRHTAKRPTLGAIPAEKFDNKKI</sequence>
<dbReference type="AlphaFoldDB" id="E0DHG0"/>
<reference evidence="2" key="1">
    <citation type="submission" date="2010-08" db="EMBL/GenBank/DDBJ databases">
        <authorList>
            <person name="Harkins D.M."/>
            <person name="Madupu R."/>
            <person name="Durkin A.S."/>
            <person name="Torralba M."/>
            <person name="Methe B."/>
            <person name="Sutton G.G."/>
            <person name="Nelson K.E."/>
        </authorList>
    </citation>
    <scope>NUCLEOTIDE SEQUENCE [LARGE SCALE GENOMIC DNA]</scope>
    <source>
        <strain evidence="2">ATCC 14266</strain>
    </source>
</reference>
<feature type="region of interest" description="Disordered" evidence="1">
    <location>
        <begin position="19"/>
        <end position="38"/>
    </location>
</feature>
<proteinExistence type="predicted"/>
<gene>
    <name evidence="2" type="ORF">HMPREF0299_5112</name>
</gene>
<protein>
    <submittedName>
        <fullName evidence="2">Uncharacterized protein</fullName>
    </submittedName>
</protein>
<evidence type="ECO:0000256" key="1">
    <source>
        <dbReference type="SAM" id="MobiDB-lite"/>
    </source>
</evidence>